<evidence type="ECO:0000313" key="3">
    <source>
        <dbReference type="Proteomes" id="UP000250235"/>
    </source>
</evidence>
<feature type="region of interest" description="Disordered" evidence="1">
    <location>
        <begin position="122"/>
        <end position="144"/>
    </location>
</feature>
<dbReference type="AlphaFoldDB" id="A0A2Z6ZX61"/>
<reference evidence="2 3" key="1">
    <citation type="journal article" date="2015" name="Proc. Natl. Acad. Sci. U.S.A.">
        <title>The resurrection genome of Boea hygrometrica: A blueprint for survival of dehydration.</title>
        <authorList>
            <person name="Xiao L."/>
            <person name="Yang G."/>
            <person name="Zhang L."/>
            <person name="Yang X."/>
            <person name="Zhao S."/>
            <person name="Ji Z."/>
            <person name="Zhou Q."/>
            <person name="Hu M."/>
            <person name="Wang Y."/>
            <person name="Chen M."/>
            <person name="Xu Y."/>
            <person name="Jin H."/>
            <person name="Xiao X."/>
            <person name="Hu G."/>
            <person name="Bao F."/>
            <person name="Hu Y."/>
            <person name="Wan P."/>
            <person name="Li L."/>
            <person name="Deng X."/>
            <person name="Kuang T."/>
            <person name="Xiang C."/>
            <person name="Zhu J.K."/>
            <person name="Oliver M.J."/>
            <person name="He Y."/>
        </authorList>
    </citation>
    <scope>NUCLEOTIDE SEQUENCE [LARGE SCALE GENOMIC DNA]</scope>
    <source>
        <strain evidence="3">cv. XS01</strain>
    </source>
</reference>
<protein>
    <recommendedName>
        <fullName evidence="4">Mucin-2-like</fullName>
    </recommendedName>
</protein>
<evidence type="ECO:0000256" key="1">
    <source>
        <dbReference type="SAM" id="MobiDB-lite"/>
    </source>
</evidence>
<evidence type="ECO:0000313" key="2">
    <source>
        <dbReference type="EMBL" id="KZV13837.1"/>
    </source>
</evidence>
<name>A0A2Z6ZX61_9LAMI</name>
<organism evidence="2 3">
    <name type="scientific">Dorcoceras hygrometricum</name>
    <dbReference type="NCBI Taxonomy" id="472368"/>
    <lineage>
        <taxon>Eukaryota</taxon>
        <taxon>Viridiplantae</taxon>
        <taxon>Streptophyta</taxon>
        <taxon>Embryophyta</taxon>
        <taxon>Tracheophyta</taxon>
        <taxon>Spermatophyta</taxon>
        <taxon>Magnoliopsida</taxon>
        <taxon>eudicotyledons</taxon>
        <taxon>Gunneridae</taxon>
        <taxon>Pentapetalae</taxon>
        <taxon>asterids</taxon>
        <taxon>lamiids</taxon>
        <taxon>Lamiales</taxon>
        <taxon>Gesneriaceae</taxon>
        <taxon>Didymocarpoideae</taxon>
        <taxon>Trichosporeae</taxon>
        <taxon>Loxocarpinae</taxon>
        <taxon>Dorcoceras</taxon>
    </lineage>
</organism>
<dbReference type="Proteomes" id="UP000250235">
    <property type="component" value="Unassembled WGS sequence"/>
</dbReference>
<dbReference type="EMBL" id="KV025093">
    <property type="protein sequence ID" value="KZV13837.1"/>
    <property type="molecule type" value="Genomic_DNA"/>
</dbReference>
<accession>A0A2Z6ZX61</accession>
<dbReference type="OrthoDB" id="8048545at2759"/>
<evidence type="ECO:0008006" key="4">
    <source>
        <dbReference type="Google" id="ProtNLM"/>
    </source>
</evidence>
<sequence>MASSLISSSLHIAFGSVFDMDDAGLVQMFESFIATGLKEFLGCPAVLYEAALVEFFENGSVRDGMVVSTIGGTTVEISEEIFAATFELPMEGLTDLSEVPKDLVFDARSLFSESKEQILAETAKIGTDEDDQDAGTSDVGDKTAKTADGEKHWFDLSYEEIIVQITERPVVTPSDTDEEMGTIFGTDVDEAMSLDDILMTIPVEVPLPSAGVEITKITLGKDIKIPGVDERRWYMASLPQIPVDDKGKKPLLEKDPVKGNPVKELFLLIVADIDLLVQLMEQIIDDC</sequence>
<keyword evidence="3" id="KW-1185">Reference proteome</keyword>
<proteinExistence type="predicted"/>
<gene>
    <name evidence="2" type="ORF">F511_44968</name>
</gene>